<organism evidence="2 3">
    <name type="scientific">Acinetobacter pittii</name>
    <name type="common">Acinetobacter genomosp. 3</name>
    <dbReference type="NCBI Taxonomy" id="48296"/>
    <lineage>
        <taxon>Bacteria</taxon>
        <taxon>Pseudomonadati</taxon>
        <taxon>Pseudomonadota</taxon>
        <taxon>Gammaproteobacteria</taxon>
        <taxon>Moraxellales</taxon>
        <taxon>Moraxellaceae</taxon>
        <taxon>Acinetobacter</taxon>
        <taxon>Acinetobacter calcoaceticus/baumannii complex</taxon>
    </lineage>
</organism>
<dbReference type="RefSeq" id="WP_167563929.1">
    <property type="nucleotide sequence ID" value="NZ_CP049806.1"/>
</dbReference>
<dbReference type="Pfam" id="PF01052">
    <property type="entry name" value="FliMN_C"/>
    <property type="match status" value="1"/>
</dbReference>
<gene>
    <name evidence="2" type="ORF">G8E09_13350</name>
</gene>
<keyword evidence="2" id="KW-0282">Flagellum</keyword>
<name>A0A6H0FW89_ACIPI</name>
<evidence type="ECO:0000313" key="2">
    <source>
        <dbReference type="EMBL" id="QIT18625.1"/>
    </source>
</evidence>
<evidence type="ECO:0000313" key="3">
    <source>
        <dbReference type="Proteomes" id="UP000501692"/>
    </source>
</evidence>
<protein>
    <submittedName>
        <fullName evidence="2">FliM/FliN family flagellar motor switch protein</fullName>
    </submittedName>
</protein>
<feature type="domain" description="Flagellar motor switch protein FliN-like C-terminal" evidence="1">
    <location>
        <begin position="180"/>
        <end position="240"/>
    </location>
</feature>
<dbReference type="AlphaFoldDB" id="A0A6H0FW89"/>
<evidence type="ECO:0000259" key="1">
    <source>
        <dbReference type="Pfam" id="PF01052"/>
    </source>
</evidence>
<sequence length="246" mass="27564">MQYALGFLTKKQKELLINKINEPIYKWCQDWIGGEKKPTISLKDFSAHYQKLVANRGGVAVEEVKSVFLLAKSSDDFLKFFFREIGNYLPSDNIANFLIENTISDLLCKIDDNVKDIAELKNITDIKFVGIPVIVEINLDFGNIELILDSNMLEINKPLDQLVAGNILNLTAINDEVTSLSVSFPLDKLSITDFLDLQVGDVIKSKHSIVEPFSVTSRDKEVAVGFLGQSENQLAVLLKSKEENIP</sequence>
<dbReference type="SUPFAM" id="SSF101801">
    <property type="entry name" value="Surface presentation of antigens (SPOA)"/>
    <property type="match status" value="1"/>
</dbReference>
<accession>A0A6H0FW89</accession>
<proteinExistence type="predicted"/>
<dbReference type="InterPro" id="IPR001543">
    <property type="entry name" value="FliN-like_C"/>
</dbReference>
<dbReference type="Proteomes" id="UP000501692">
    <property type="component" value="Chromosome"/>
</dbReference>
<reference evidence="2 3" key="1">
    <citation type="submission" date="2020-03" db="EMBL/GenBank/DDBJ databases">
        <authorList>
            <person name="Zhang L."/>
            <person name="Han X."/>
            <person name="Chen Y."/>
            <person name="Yu Y."/>
        </authorList>
    </citation>
    <scope>NUCLEOTIDE SEQUENCE [LARGE SCALE GENOMIC DNA]</scope>
    <source>
        <strain evidence="2 3">A1254</strain>
    </source>
</reference>
<dbReference type="Gene3D" id="2.30.330.10">
    <property type="entry name" value="SpoA-like"/>
    <property type="match status" value="1"/>
</dbReference>
<keyword evidence="2" id="KW-0969">Cilium</keyword>
<keyword evidence="2" id="KW-0966">Cell projection</keyword>
<dbReference type="InterPro" id="IPR036429">
    <property type="entry name" value="SpoA-like_sf"/>
</dbReference>
<dbReference type="EMBL" id="CP049806">
    <property type="protein sequence ID" value="QIT18625.1"/>
    <property type="molecule type" value="Genomic_DNA"/>
</dbReference>